<keyword evidence="7" id="KW-1185">Reference proteome</keyword>
<evidence type="ECO:0000256" key="1">
    <source>
        <dbReference type="ARBA" id="ARBA00023015"/>
    </source>
</evidence>
<evidence type="ECO:0000313" key="6">
    <source>
        <dbReference type="EMBL" id="MFF4774909.1"/>
    </source>
</evidence>
<dbReference type="RefSeq" id="WP_387343184.1">
    <property type="nucleotide sequence ID" value="NZ_JBIAXI010000010.1"/>
</dbReference>
<accession>A0ABW6VAP9</accession>
<dbReference type="PROSITE" id="PS50949">
    <property type="entry name" value="HTH_GNTR"/>
    <property type="match status" value="1"/>
</dbReference>
<dbReference type="InterPro" id="IPR008920">
    <property type="entry name" value="TF_FadR/GntR_C"/>
</dbReference>
<dbReference type="CDD" id="cd07377">
    <property type="entry name" value="WHTH_GntR"/>
    <property type="match status" value="1"/>
</dbReference>
<dbReference type="InterPro" id="IPR000524">
    <property type="entry name" value="Tscrpt_reg_HTH_GntR"/>
</dbReference>
<keyword evidence="3" id="KW-0804">Transcription</keyword>
<gene>
    <name evidence="6" type="ORF">ACFY05_18825</name>
</gene>
<dbReference type="Pfam" id="PF07729">
    <property type="entry name" value="FCD"/>
    <property type="match status" value="1"/>
</dbReference>
<evidence type="ECO:0000256" key="3">
    <source>
        <dbReference type="ARBA" id="ARBA00023163"/>
    </source>
</evidence>
<reference evidence="6 7" key="1">
    <citation type="submission" date="2024-10" db="EMBL/GenBank/DDBJ databases">
        <title>The Natural Products Discovery Center: Release of the First 8490 Sequenced Strains for Exploring Actinobacteria Biosynthetic Diversity.</title>
        <authorList>
            <person name="Kalkreuter E."/>
            <person name="Kautsar S.A."/>
            <person name="Yang D."/>
            <person name="Bader C.D."/>
            <person name="Teijaro C.N."/>
            <person name="Fluegel L."/>
            <person name="Davis C.M."/>
            <person name="Simpson J.R."/>
            <person name="Lauterbach L."/>
            <person name="Steele A.D."/>
            <person name="Gui C."/>
            <person name="Meng S."/>
            <person name="Li G."/>
            <person name="Viehrig K."/>
            <person name="Ye F."/>
            <person name="Su P."/>
            <person name="Kiefer A.F."/>
            <person name="Nichols A."/>
            <person name="Cepeda A.J."/>
            <person name="Yan W."/>
            <person name="Fan B."/>
            <person name="Jiang Y."/>
            <person name="Adhikari A."/>
            <person name="Zheng C.-J."/>
            <person name="Schuster L."/>
            <person name="Cowan T.M."/>
            <person name="Smanski M.J."/>
            <person name="Chevrette M.G."/>
            <person name="De Carvalho L.P.S."/>
            <person name="Shen B."/>
        </authorList>
    </citation>
    <scope>NUCLEOTIDE SEQUENCE [LARGE SCALE GENOMIC DNA]</scope>
    <source>
        <strain evidence="6 7">NPDC001281</strain>
    </source>
</reference>
<feature type="compositionally biased region" description="Basic and acidic residues" evidence="4">
    <location>
        <begin position="229"/>
        <end position="252"/>
    </location>
</feature>
<feature type="region of interest" description="Disordered" evidence="4">
    <location>
        <begin position="229"/>
        <end position="260"/>
    </location>
</feature>
<dbReference type="PANTHER" id="PTHR43537">
    <property type="entry name" value="TRANSCRIPTIONAL REGULATOR, GNTR FAMILY"/>
    <property type="match status" value="1"/>
</dbReference>
<comment type="caution">
    <text evidence="6">The sequence shown here is derived from an EMBL/GenBank/DDBJ whole genome shotgun (WGS) entry which is preliminary data.</text>
</comment>
<evidence type="ECO:0000259" key="5">
    <source>
        <dbReference type="PROSITE" id="PS50949"/>
    </source>
</evidence>
<name>A0ABW6VAP9_MICFU</name>
<evidence type="ECO:0000256" key="4">
    <source>
        <dbReference type="SAM" id="MobiDB-lite"/>
    </source>
</evidence>
<keyword evidence="1" id="KW-0805">Transcription regulation</keyword>
<dbReference type="SUPFAM" id="SSF46785">
    <property type="entry name" value="Winged helix' DNA-binding domain"/>
    <property type="match status" value="1"/>
</dbReference>
<feature type="domain" description="HTH gntR-type" evidence="5">
    <location>
        <begin position="15"/>
        <end position="82"/>
    </location>
</feature>
<dbReference type="Gene3D" id="1.10.10.10">
    <property type="entry name" value="Winged helix-like DNA-binding domain superfamily/Winged helix DNA-binding domain"/>
    <property type="match status" value="1"/>
</dbReference>
<keyword evidence="2" id="KW-0238">DNA-binding</keyword>
<dbReference type="PRINTS" id="PR00035">
    <property type="entry name" value="HTHGNTR"/>
</dbReference>
<dbReference type="InterPro" id="IPR011711">
    <property type="entry name" value="GntR_C"/>
</dbReference>
<dbReference type="SUPFAM" id="SSF48008">
    <property type="entry name" value="GntR ligand-binding domain-like"/>
    <property type="match status" value="1"/>
</dbReference>
<dbReference type="SMART" id="SM00895">
    <property type="entry name" value="FCD"/>
    <property type="match status" value="1"/>
</dbReference>
<organism evidence="6 7">
    <name type="scientific">Microtetraspora fusca</name>
    <dbReference type="NCBI Taxonomy" id="1997"/>
    <lineage>
        <taxon>Bacteria</taxon>
        <taxon>Bacillati</taxon>
        <taxon>Actinomycetota</taxon>
        <taxon>Actinomycetes</taxon>
        <taxon>Streptosporangiales</taxon>
        <taxon>Streptosporangiaceae</taxon>
        <taxon>Microtetraspora</taxon>
    </lineage>
</organism>
<dbReference type="PANTHER" id="PTHR43537:SF45">
    <property type="entry name" value="GNTR FAMILY REGULATORY PROTEIN"/>
    <property type="match status" value="1"/>
</dbReference>
<dbReference type="Pfam" id="PF00392">
    <property type="entry name" value="GntR"/>
    <property type="match status" value="1"/>
</dbReference>
<evidence type="ECO:0000313" key="7">
    <source>
        <dbReference type="Proteomes" id="UP001602119"/>
    </source>
</evidence>
<dbReference type="InterPro" id="IPR036388">
    <property type="entry name" value="WH-like_DNA-bd_sf"/>
</dbReference>
<dbReference type="InterPro" id="IPR036390">
    <property type="entry name" value="WH_DNA-bd_sf"/>
</dbReference>
<dbReference type="SMART" id="SM00345">
    <property type="entry name" value="HTH_GNTR"/>
    <property type="match status" value="1"/>
</dbReference>
<evidence type="ECO:0000256" key="2">
    <source>
        <dbReference type="ARBA" id="ARBA00023125"/>
    </source>
</evidence>
<dbReference type="EMBL" id="JBIAXI010000010">
    <property type="protein sequence ID" value="MFF4774909.1"/>
    <property type="molecule type" value="Genomic_DNA"/>
</dbReference>
<dbReference type="Proteomes" id="UP001602119">
    <property type="component" value="Unassembled WGS sequence"/>
</dbReference>
<dbReference type="Gene3D" id="1.20.120.530">
    <property type="entry name" value="GntR ligand-binding domain-like"/>
    <property type="match status" value="1"/>
</dbReference>
<sequence length="260" mass="29207">MRPREGLHAARARGGNTRQLVHELLRTRIIGLRLAPGAALSENDLAAELGVSRTPVRESLILLADEGLVDVYPQMGTFVSRIRFADIASAQFIREALETAALRDAVERATERDVADLRALLDAQRDAERHADTEAFFQLDEEFHARLMAASGHGDAWPVVSQAKAQLDRARRLSLPLTQQLHLLIGQHREVVDLLERRDLASADEALRRHLRLVLSDVEKIRARHPELFSEDDAPIRPRREPRDSRDRRETAENGGTLDG</sequence>
<protein>
    <submittedName>
        <fullName evidence="6">GntR family transcriptional regulator</fullName>
    </submittedName>
</protein>
<proteinExistence type="predicted"/>